<proteinExistence type="predicted"/>
<accession>A0A655YZR5</accession>
<evidence type="ECO:0000313" key="1">
    <source>
        <dbReference type="EMBL" id="CSC55180.1"/>
    </source>
</evidence>
<organism evidence="1 2">
    <name type="scientific">Vibrio cholerae</name>
    <dbReference type="NCBI Taxonomy" id="666"/>
    <lineage>
        <taxon>Bacteria</taxon>
        <taxon>Pseudomonadati</taxon>
        <taxon>Pseudomonadota</taxon>
        <taxon>Gammaproteobacteria</taxon>
        <taxon>Vibrionales</taxon>
        <taxon>Vibrionaceae</taxon>
        <taxon>Vibrio</taxon>
    </lineage>
</organism>
<dbReference type="AlphaFoldDB" id="A0A655YZR5"/>
<dbReference type="EMBL" id="CWQJ01000021">
    <property type="protein sequence ID" value="CSC55180.1"/>
    <property type="molecule type" value="Genomic_DNA"/>
</dbReference>
<sequence>MTHHIKGMRYHLPTQTSIEVSIGDDREKIPRQDNFPFIFNPH</sequence>
<evidence type="ECO:0000313" key="2">
    <source>
        <dbReference type="Proteomes" id="UP000046067"/>
    </source>
</evidence>
<dbReference type="Proteomes" id="UP000046067">
    <property type="component" value="Unassembled WGS sequence"/>
</dbReference>
<name>A0A655YZR5_VIBCL</name>
<reference evidence="1 2" key="1">
    <citation type="submission" date="2015-07" db="EMBL/GenBank/DDBJ databases">
        <authorList>
            <consortium name="Pathogen Informatics"/>
        </authorList>
    </citation>
    <scope>NUCLEOTIDE SEQUENCE [LARGE SCALE GENOMIC DNA]</scope>
    <source>
        <strain evidence="1 2">A325</strain>
    </source>
</reference>
<protein>
    <submittedName>
        <fullName evidence="1">Uncharacterized protein</fullName>
    </submittedName>
</protein>
<gene>
    <name evidence="1" type="ORF">ERS013201_02904</name>
</gene>